<reference evidence="4" key="1">
    <citation type="submission" date="2020-05" db="EMBL/GenBank/DDBJ databases">
        <authorList>
            <person name="Chiriac C."/>
            <person name="Salcher M."/>
            <person name="Ghai R."/>
            <person name="Kavagutti S V."/>
        </authorList>
    </citation>
    <scope>NUCLEOTIDE SEQUENCE</scope>
</reference>
<dbReference type="GO" id="GO:0015768">
    <property type="term" value="P:maltose transport"/>
    <property type="evidence" value="ECO:0007669"/>
    <property type="project" value="TreeGrafter"/>
</dbReference>
<protein>
    <submittedName>
        <fullName evidence="4">Unannotated protein</fullName>
    </submittedName>
</protein>
<dbReference type="Gene3D" id="3.40.190.10">
    <property type="entry name" value="Periplasmic binding protein-like II"/>
    <property type="match status" value="1"/>
</dbReference>
<dbReference type="GO" id="GO:1901982">
    <property type="term" value="F:maltose binding"/>
    <property type="evidence" value="ECO:0007669"/>
    <property type="project" value="TreeGrafter"/>
</dbReference>
<evidence type="ECO:0000256" key="1">
    <source>
        <dbReference type="ARBA" id="ARBA00008520"/>
    </source>
</evidence>
<evidence type="ECO:0000256" key="2">
    <source>
        <dbReference type="ARBA" id="ARBA00022448"/>
    </source>
</evidence>
<comment type="similarity">
    <text evidence="1">Belongs to the bacterial solute-binding protein 1 family.</text>
</comment>
<name>A0A6J6CU71_9ZZZZ</name>
<dbReference type="InterPro" id="IPR006059">
    <property type="entry name" value="SBP"/>
</dbReference>
<proteinExistence type="inferred from homology"/>
<dbReference type="GO" id="GO:0055052">
    <property type="term" value="C:ATP-binding cassette (ABC) transporter complex, substrate-binding subunit-containing"/>
    <property type="evidence" value="ECO:0007669"/>
    <property type="project" value="TreeGrafter"/>
</dbReference>
<evidence type="ECO:0000313" key="4">
    <source>
        <dbReference type="EMBL" id="CAB4555091.1"/>
    </source>
</evidence>
<keyword evidence="3" id="KW-0732">Signal</keyword>
<organism evidence="4">
    <name type="scientific">freshwater metagenome</name>
    <dbReference type="NCBI Taxonomy" id="449393"/>
    <lineage>
        <taxon>unclassified sequences</taxon>
        <taxon>metagenomes</taxon>
        <taxon>ecological metagenomes</taxon>
    </lineage>
</organism>
<dbReference type="GO" id="GO:0042956">
    <property type="term" value="P:maltodextrin transmembrane transport"/>
    <property type="evidence" value="ECO:0007669"/>
    <property type="project" value="TreeGrafter"/>
</dbReference>
<dbReference type="SUPFAM" id="SSF53850">
    <property type="entry name" value="Periplasmic binding protein-like II"/>
    <property type="match status" value="1"/>
</dbReference>
<sequence length="424" mass="44968">MIKTTRVLLAASLAGTLVLTGCAATDGASGEPVKVSMWSHAAGNDQEIATVKEAITDFNASQTAYEVVLEEFPQESYNDSIAAAAASNSLPCIIDVDGPIMPNWAWAGYMQPLSIDSALEESLLAGAKGYYNGELYSAGAWDAALGMLVRKSTLDAVGARVPTVSEPWTLEEFDALLADVDATGDYDYAIDWGNGWTGEWFPYAYSPIMQSFGGDLVDRDSFESADGVINSAEAVAFGDWFGSTFADGYANPAQTGDRTEFIAGTIAIQYNGNWAVKDAYEALADDLLILPPPDFGNGPKIGAASWQFGVSATCDQAEGATQFIEFILQDKYIVAFANRIGLIPATATAAAEVPNYAPGGPFAIFVDLSNEFGVLRPPTPAYLKISTIYEKAVADIINGANAKQALDAAADEIDADLADNDFYK</sequence>
<keyword evidence="2" id="KW-0813">Transport</keyword>
<dbReference type="PANTHER" id="PTHR30061">
    <property type="entry name" value="MALTOSE-BINDING PERIPLASMIC PROTEIN"/>
    <property type="match status" value="1"/>
</dbReference>
<dbReference type="AlphaFoldDB" id="A0A6J6CU71"/>
<dbReference type="EMBL" id="CAEZSX010000074">
    <property type="protein sequence ID" value="CAB4555091.1"/>
    <property type="molecule type" value="Genomic_DNA"/>
</dbReference>
<gene>
    <name evidence="4" type="ORF">UFOPK1537_00565</name>
</gene>
<dbReference type="Pfam" id="PF13416">
    <property type="entry name" value="SBP_bac_8"/>
    <property type="match status" value="1"/>
</dbReference>
<evidence type="ECO:0000256" key="3">
    <source>
        <dbReference type="ARBA" id="ARBA00022729"/>
    </source>
</evidence>
<accession>A0A6J6CU71</accession>
<dbReference type="PROSITE" id="PS51257">
    <property type="entry name" value="PROKAR_LIPOPROTEIN"/>
    <property type="match status" value="1"/>
</dbReference>
<dbReference type="PANTHER" id="PTHR30061:SF50">
    <property type="entry name" value="MALTOSE_MALTODEXTRIN-BINDING PERIPLASMIC PROTEIN"/>
    <property type="match status" value="1"/>
</dbReference>